<dbReference type="EMBL" id="BMAT01010253">
    <property type="protein sequence ID" value="GFS23215.1"/>
    <property type="molecule type" value="Genomic_DNA"/>
</dbReference>
<dbReference type="GO" id="GO:0046872">
    <property type="term" value="F:metal ion binding"/>
    <property type="evidence" value="ECO:0007669"/>
    <property type="project" value="UniProtKB-KW"/>
</dbReference>
<dbReference type="SUPFAM" id="SSF57889">
    <property type="entry name" value="Cysteine-rich domain"/>
    <property type="match status" value="1"/>
</dbReference>
<organism evidence="4 5">
    <name type="scientific">Elysia marginata</name>
    <dbReference type="NCBI Taxonomy" id="1093978"/>
    <lineage>
        <taxon>Eukaryota</taxon>
        <taxon>Metazoa</taxon>
        <taxon>Spiralia</taxon>
        <taxon>Lophotrochozoa</taxon>
        <taxon>Mollusca</taxon>
        <taxon>Gastropoda</taxon>
        <taxon>Heterobranchia</taxon>
        <taxon>Euthyneura</taxon>
        <taxon>Panpulmonata</taxon>
        <taxon>Sacoglossa</taxon>
        <taxon>Placobranchoidea</taxon>
        <taxon>Plakobranchidae</taxon>
        <taxon>Elysia</taxon>
    </lineage>
</organism>
<sequence length="141" mass="15641">MASECFQNLAFHQLSQAIMANSVAGTAYPGGSGSDEGDGFFGVVRRKWSKMQDVIQGMAAPLKRRSLLYDELPEHVWPPAAPEVIEMSHLQQRGEGHNFVPCQLSNPTWCDYCGDFIWGLYKQCMRCTGKISSELSMCSVS</sequence>
<evidence type="ECO:0000256" key="1">
    <source>
        <dbReference type="ARBA" id="ARBA00022723"/>
    </source>
</evidence>
<dbReference type="Proteomes" id="UP000762676">
    <property type="component" value="Unassembled WGS sequence"/>
</dbReference>
<keyword evidence="1" id="KW-0479">Metal-binding</keyword>
<comment type="caution">
    <text evidence="4">The sequence shown here is derived from an EMBL/GenBank/DDBJ whole genome shotgun (WGS) entry which is preliminary data.</text>
</comment>
<evidence type="ECO:0000313" key="5">
    <source>
        <dbReference type="Proteomes" id="UP000762676"/>
    </source>
</evidence>
<feature type="domain" description="Phorbol-ester/DAG-type" evidence="3">
    <location>
        <begin position="96"/>
        <end position="141"/>
    </location>
</feature>
<dbReference type="InterPro" id="IPR002219">
    <property type="entry name" value="PKC_DAG/PE"/>
</dbReference>
<dbReference type="PROSITE" id="PS50081">
    <property type="entry name" value="ZF_DAG_PE_2"/>
    <property type="match status" value="1"/>
</dbReference>
<dbReference type="Gene3D" id="3.30.60.20">
    <property type="match status" value="1"/>
</dbReference>
<proteinExistence type="predicted"/>
<keyword evidence="5" id="KW-1185">Reference proteome</keyword>
<evidence type="ECO:0000256" key="2">
    <source>
        <dbReference type="ARBA" id="ARBA00022833"/>
    </source>
</evidence>
<dbReference type="InterPro" id="IPR046349">
    <property type="entry name" value="C1-like_sf"/>
</dbReference>
<accession>A0AAV4JLQ8</accession>
<name>A0AAV4JLQ8_9GAST</name>
<protein>
    <submittedName>
        <fullName evidence="4">Ras and EF-hand domain-containing protein homolog</fullName>
    </submittedName>
</protein>
<evidence type="ECO:0000259" key="3">
    <source>
        <dbReference type="PROSITE" id="PS50081"/>
    </source>
</evidence>
<keyword evidence="2" id="KW-0862">Zinc</keyword>
<gene>
    <name evidence="4" type="ORF">ElyMa_005127900</name>
</gene>
<dbReference type="Pfam" id="PF00130">
    <property type="entry name" value="C1_1"/>
    <property type="match status" value="1"/>
</dbReference>
<reference evidence="4 5" key="1">
    <citation type="journal article" date="2021" name="Elife">
        <title>Chloroplast acquisition without the gene transfer in kleptoplastic sea slugs, Plakobranchus ocellatus.</title>
        <authorList>
            <person name="Maeda T."/>
            <person name="Takahashi S."/>
            <person name="Yoshida T."/>
            <person name="Shimamura S."/>
            <person name="Takaki Y."/>
            <person name="Nagai Y."/>
            <person name="Toyoda A."/>
            <person name="Suzuki Y."/>
            <person name="Arimoto A."/>
            <person name="Ishii H."/>
            <person name="Satoh N."/>
            <person name="Nishiyama T."/>
            <person name="Hasebe M."/>
            <person name="Maruyama T."/>
            <person name="Minagawa J."/>
            <person name="Obokata J."/>
            <person name="Shigenobu S."/>
        </authorList>
    </citation>
    <scope>NUCLEOTIDE SEQUENCE [LARGE SCALE GENOMIC DNA]</scope>
</reference>
<dbReference type="AlphaFoldDB" id="A0AAV4JLQ8"/>
<evidence type="ECO:0000313" key="4">
    <source>
        <dbReference type="EMBL" id="GFS23215.1"/>
    </source>
</evidence>